<dbReference type="RefSeq" id="WP_274164874.1">
    <property type="nucleotide sequence ID" value="NZ_JAJUBC010000013.1"/>
</dbReference>
<dbReference type="EMBL" id="JAJUBC010000013">
    <property type="protein sequence ID" value="MDD1794034.1"/>
    <property type="molecule type" value="Genomic_DNA"/>
</dbReference>
<dbReference type="PANTHER" id="PTHR47017:SF1">
    <property type="entry name" value="ACYL-COA"/>
    <property type="match status" value="1"/>
</dbReference>
<dbReference type="Proteomes" id="UP001149400">
    <property type="component" value="Unassembled WGS sequence"/>
</dbReference>
<gene>
    <name evidence="1" type="ORF">LRP50_12905</name>
</gene>
<dbReference type="Gene3D" id="3.40.630.30">
    <property type="match status" value="1"/>
</dbReference>
<evidence type="ECO:0000313" key="1">
    <source>
        <dbReference type="EMBL" id="MDD1794034.1"/>
    </source>
</evidence>
<dbReference type="Pfam" id="PF04339">
    <property type="entry name" value="FemAB_like"/>
    <property type="match status" value="1"/>
</dbReference>
<protein>
    <submittedName>
        <fullName evidence="1">GNAT family N-acetyltransferase</fullName>
    </submittedName>
</protein>
<proteinExistence type="predicted"/>
<sequence>MSKQQNETDELTCHVVSSITAIAEDEWNALLPDDYPFARYAFFTTLEKSEVIGRKSGWLPQYLAVYHRNHLVGAMPCFLKTHPYGEYVFDWSWAEAYEDAGIEYYPKLVCAIPFTPASGERLFVSPTHDQRAVRAYLLGGMRSLANQLGCSGTHILFPTETSLSSITHYGYMERRAVQFHWFNRGYETFDNFLATLTSRRRKNIRKERKSISVQNVNVEIREGDDICPSDWQTFYRFYQRTYLKRSGHTGYLNQAFFEQLGASLTDNLVLALAFIDDEPVAGALYFKSTHTLYGRYWGCLAEYENLHFELCYYQGIEYCIKHGLHRFDAGAQGEHKLMRGFEPILTYSAHHLEHQGFHQAIGDYLQREHHLIQQYLEDAKAHLPYRMESQ</sequence>
<evidence type="ECO:0000313" key="2">
    <source>
        <dbReference type="Proteomes" id="UP001149400"/>
    </source>
</evidence>
<comment type="caution">
    <text evidence="1">The sequence shown here is derived from an EMBL/GenBank/DDBJ whole genome shotgun (WGS) entry which is preliminary data.</text>
</comment>
<accession>A0ABT5R187</accession>
<dbReference type="SUPFAM" id="SSF55729">
    <property type="entry name" value="Acyl-CoA N-acyltransferases (Nat)"/>
    <property type="match status" value="1"/>
</dbReference>
<dbReference type="InterPro" id="IPR016181">
    <property type="entry name" value="Acyl_CoA_acyltransferase"/>
</dbReference>
<dbReference type="PANTHER" id="PTHR47017">
    <property type="entry name" value="ACYL-COA"/>
    <property type="match status" value="1"/>
</dbReference>
<keyword evidence="2" id="KW-1185">Reference proteome</keyword>
<dbReference type="InterPro" id="IPR007434">
    <property type="entry name" value="FemAB-like"/>
</dbReference>
<reference evidence="1" key="1">
    <citation type="submission" date="2021-12" db="EMBL/GenBank/DDBJ databases">
        <title>Enterovibrio ZSDZ35 sp. nov. and Enterovibrio ZSDZ42 sp. nov., isolated from coastal seawater in Qingdao.</title>
        <authorList>
            <person name="Zhang P."/>
        </authorList>
    </citation>
    <scope>NUCLEOTIDE SEQUENCE</scope>
    <source>
        <strain evidence="1">ZSDZ42</strain>
    </source>
</reference>
<organism evidence="1 2">
    <name type="scientific">Enterovibrio gelatinilyticus</name>
    <dbReference type="NCBI Taxonomy" id="2899819"/>
    <lineage>
        <taxon>Bacteria</taxon>
        <taxon>Pseudomonadati</taxon>
        <taxon>Pseudomonadota</taxon>
        <taxon>Gammaproteobacteria</taxon>
        <taxon>Vibrionales</taxon>
        <taxon>Vibrionaceae</taxon>
        <taxon>Enterovibrio</taxon>
    </lineage>
</organism>
<name>A0ABT5R187_9GAMM</name>